<accession>A0ABW3FBR9</accession>
<dbReference type="RefSeq" id="WP_379057792.1">
    <property type="nucleotide sequence ID" value="NZ_JBHTKB010000002.1"/>
</dbReference>
<organism evidence="1 2">
    <name type="scientific">Methylophilus luteus</name>
    <dbReference type="NCBI Taxonomy" id="640108"/>
    <lineage>
        <taxon>Bacteria</taxon>
        <taxon>Pseudomonadati</taxon>
        <taxon>Pseudomonadota</taxon>
        <taxon>Betaproteobacteria</taxon>
        <taxon>Nitrosomonadales</taxon>
        <taxon>Methylophilaceae</taxon>
        <taxon>Methylophilus</taxon>
    </lineage>
</organism>
<protein>
    <submittedName>
        <fullName evidence="1">Uncharacterized protein</fullName>
    </submittedName>
</protein>
<sequence length="300" mass="34037">MLQHYPDPGIDSHFADSRRWWQALLAPELRVVVSCDALEIFQFERQLRPGAPRTLASHQHHPLPGTAQDTLPPEMLWQTLREVLSPLAGQRWHVVIVLSEQYTRWLVLPWQEQVRSAAEKQAYYSHGLQQCFGPELQGWQSQAQAGGYGQSTLLSAMPPGLAQQLHALFAELRLTPGVIAPAWMLAANQALHGMRQQKLAQAGWIISRESASLTIGCLLHGQWQQIRYLPVDEQWRASLSQYLLREQVMHPDWAALPVYMPQAQASGMTAASLAPFRLVDVQPVYWLGEAFHQQLRRRLA</sequence>
<gene>
    <name evidence="1" type="ORF">ACFQ1Z_11645</name>
</gene>
<dbReference type="EMBL" id="JBHTKB010000002">
    <property type="protein sequence ID" value="MFD0914204.1"/>
    <property type="molecule type" value="Genomic_DNA"/>
</dbReference>
<reference evidence="2" key="1">
    <citation type="journal article" date="2019" name="Int. J. Syst. Evol. Microbiol.">
        <title>The Global Catalogue of Microorganisms (GCM) 10K type strain sequencing project: providing services to taxonomists for standard genome sequencing and annotation.</title>
        <authorList>
            <consortium name="The Broad Institute Genomics Platform"/>
            <consortium name="The Broad Institute Genome Sequencing Center for Infectious Disease"/>
            <person name="Wu L."/>
            <person name="Ma J."/>
        </authorList>
    </citation>
    <scope>NUCLEOTIDE SEQUENCE [LARGE SCALE GENOMIC DNA]</scope>
    <source>
        <strain evidence="2">CCUG 58412</strain>
    </source>
</reference>
<dbReference type="Proteomes" id="UP001597128">
    <property type="component" value="Unassembled WGS sequence"/>
</dbReference>
<name>A0ABW3FBR9_9PROT</name>
<proteinExistence type="predicted"/>
<evidence type="ECO:0000313" key="1">
    <source>
        <dbReference type="EMBL" id="MFD0914204.1"/>
    </source>
</evidence>
<evidence type="ECO:0000313" key="2">
    <source>
        <dbReference type="Proteomes" id="UP001597128"/>
    </source>
</evidence>
<comment type="caution">
    <text evidence="1">The sequence shown here is derived from an EMBL/GenBank/DDBJ whole genome shotgun (WGS) entry which is preliminary data.</text>
</comment>
<keyword evidence="2" id="KW-1185">Reference proteome</keyword>